<organism evidence="4 5">
    <name type="scientific">Nitrincola tibetensis</name>
    <dbReference type="NCBI Taxonomy" id="2219697"/>
    <lineage>
        <taxon>Bacteria</taxon>
        <taxon>Pseudomonadati</taxon>
        <taxon>Pseudomonadota</taxon>
        <taxon>Gammaproteobacteria</taxon>
        <taxon>Oceanospirillales</taxon>
        <taxon>Oceanospirillaceae</taxon>
        <taxon>Nitrincola</taxon>
    </lineage>
</organism>
<dbReference type="InterPro" id="IPR018389">
    <property type="entry name" value="DctP_fam"/>
</dbReference>
<evidence type="ECO:0000313" key="4">
    <source>
        <dbReference type="EMBL" id="RAU17302.1"/>
    </source>
</evidence>
<dbReference type="AlphaFoldDB" id="A0A364NJQ3"/>
<gene>
    <name evidence="4" type="ORF">DN062_14175</name>
</gene>
<evidence type="ECO:0000256" key="1">
    <source>
        <dbReference type="ARBA" id="ARBA00009023"/>
    </source>
</evidence>
<reference evidence="4 5" key="1">
    <citation type="submission" date="2018-06" db="EMBL/GenBank/DDBJ databases">
        <title>Nitrincola tibetense sp. nov., isolated from Lake XuguoCo on Tibetan Plateau.</title>
        <authorList>
            <person name="Xing P."/>
        </authorList>
    </citation>
    <scope>NUCLEOTIDE SEQUENCE [LARGE SCALE GENOMIC DNA]</scope>
    <source>
        <strain evidence="5">xg18</strain>
    </source>
</reference>
<comment type="similarity">
    <text evidence="1">Belongs to the bacterial solute-binding protein 7 family.</text>
</comment>
<dbReference type="EMBL" id="QKRX01000011">
    <property type="protein sequence ID" value="RAU17302.1"/>
    <property type="molecule type" value="Genomic_DNA"/>
</dbReference>
<evidence type="ECO:0000313" key="5">
    <source>
        <dbReference type="Proteomes" id="UP000250744"/>
    </source>
</evidence>
<proteinExistence type="inferred from homology"/>
<accession>A0A364NJQ3</accession>
<comment type="caution">
    <text evidence="4">The sequence shown here is derived from an EMBL/GenBank/DDBJ whole genome shotgun (WGS) entry which is preliminary data.</text>
</comment>
<dbReference type="InterPro" id="IPR038404">
    <property type="entry name" value="TRAP_DctP_sf"/>
</dbReference>
<sequence>MSLLTKTTLRKAALVLALGALLPVTALARPVVLQINSSLPDGSFAHTFLMEFKNRVEAELPDKIDVQIFMGNTLGSEEDVLQGMGFGTHHASLSASAVVQVNPRTAVFDLPYLFENRDKVQEFAASPAFDMLSEGFSGKGIVLSALWDNGFRVITNSVRPVVTPADLNGLKIRTPTSRQRVAMFNTLGANATPLSFGEVYSGLDQGVIDGQENPAQIVESARLYEVQKYLSLSNHVYLPTFMLFGQPWLNAQTPEIRDTVLRIAAQTAPWTFTWGEETDARVLEELAEKIAINDVDFEAFQAAALPLYDSPLFVDAIGADMIKVTREVLGLD</sequence>
<dbReference type="PIRSF" id="PIRSF006470">
    <property type="entry name" value="DctB"/>
    <property type="match status" value="1"/>
</dbReference>
<keyword evidence="5" id="KW-1185">Reference proteome</keyword>
<name>A0A364NJQ3_9GAMM</name>
<keyword evidence="3" id="KW-0732">Signal</keyword>
<dbReference type="PANTHER" id="PTHR33376">
    <property type="match status" value="1"/>
</dbReference>
<evidence type="ECO:0000256" key="3">
    <source>
        <dbReference type="ARBA" id="ARBA00022729"/>
    </source>
</evidence>
<dbReference type="Gene3D" id="3.40.190.170">
    <property type="entry name" value="Bacterial extracellular solute-binding protein, family 7"/>
    <property type="match status" value="1"/>
</dbReference>
<dbReference type="NCBIfam" id="TIGR00787">
    <property type="entry name" value="dctP"/>
    <property type="match status" value="1"/>
</dbReference>
<protein>
    <submittedName>
        <fullName evidence="4">C4-dicarboxylate ABC transporter</fullName>
    </submittedName>
</protein>
<dbReference type="InterPro" id="IPR004682">
    <property type="entry name" value="TRAP_DctP"/>
</dbReference>
<dbReference type="OrthoDB" id="8690069at2"/>
<dbReference type="CDD" id="cd13603">
    <property type="entry name" value="PBP2_TRAP_Siap_TeaA_like"/>
    <property type="match status" value="1"/>
</dbReference>
<dbReference type="Pfam" id="PF03480">
    <property type="entry name" value="DctP"/>
    <property type="match status" value="1"/>
</dbReference>
<dbReference type="GO" id="GO:0055085">
    <property type="term" value="P:transmembrane transport"/>
    <property type="evidence" value="ECO:0007669"/>
    <property type="project" value="InterPro"/>
</dbReference>
<dbReference type="NCBIfam" id="NF037995">
    <property type="entry name" value="TRAP_S1"/>
    <property type="match status" value="1"/>
</dbReference>
<dbReference type="PANTHER" id="PTHR33376:SF7">
    <property type="entry name" value="C4-DICARBOXYLATE-BINDING PROTEIN DCTB"/>
    <property type="match status" value="1"/>
</dbReference>
<dbReference type="GO" id="GO:0030288">
    <property type="term" value="C:outer membrane-bounded periplasmic space"/>
    <property type="evidence" value="ECO:0007669"/>
    <property type="project" value="InterPro"/>
</dbReference>
<evidence type="ECO:0000256" key="2">
    <source>
        <dbReference type="ARBA" id="ARBA00022448"/>
    </source>
</evidence>
<keyword evidence="2" id="KW-0813">Transport</keyword>
<dbReference type="Proteomes" id="UP000250744">
    <property type="component" value="Unassembled WGS sequence"/>
</dbReference>
<dbReference type="RefSeq" id="WP_112159957.1">
    <property type="nucleotide sequence ID" value="NZ_QKRX01000011.1"/>
</dbReference>